<evidence type="ECO:0000256" key="1">
    <source>
        <dbReference type="SAM" id="MobiDB-lite"/>
    </source>
</evidence>
<feature type="compositionally biased region" description="Low complexity" evidence="1">
    <location>
        <begin position="64"/>
        <end position="78"/>
    </location>
</feature>
<feature type="compositionally biased region" description="Gly residues" evidence="1">
    <location>
        <begin position="146"/>
        <end position="203"/>
    </location>
</feature>
<reference evidence="2" key="1">
    <citation type="submission" date="2021-02" db="EMBL/GenBank/DDBJ databases">
        <authorList>
            <person name="Dougan E. K."/>
            <person name="Rhodes N."/>
            <person name="Thang M."/>
            <person name="Chan C."/>
        </authorList>
    </citation>
    <scope>NUCLEOTIDE SEQUENCE</scope>
</reference>
<dbReference type="AlphaFoldDB" id="A0A813IHS3"/>
<evidence type="ECO:0000313" key="3">
    <source>
        <dbReference type="Proteomes" id="UP000626109"/>
    </source>
</evidence>
<feature type="region of interest" description="Disordered" evidence="1">
    <location>
        <begin position="131"/>
        <end position="205"/>
    </location>
</feature>
<feature type="region of interest" description="Disordered" evidence="1">
    <location>
        <begin position="44"/>
        <end position="80"/>
    </location>
</feature>
<evidence type="ECO:0000313" key="2">
    <source>
        <dbReference type="EMBL" id="CAE8650953.1"/>
    </source>
</evidence>
<feature type="non-terminal residue" evidence="2">
    <location>
        <position position="1"/>
    </location>
</feature>
<name>A0A813IHS3_POLGL</name>
<protein>
    <submittedName>
        <fullName evidence="2">Uncharacterized protein</fullName>
    </submittedName>
</protein>
<comment type="caution">
    <text evidence="2">The sequence shown here is derived from an EMBL/GenBank/DDBJ whole genome shotgun (WGS) entry which is preliminary data.</text>
</comment>
<gene>
    <name evidence="2" type="ORF">PGLA2088_LOCUS8715</name>
</gene>
<dbReference type="Proteomes" id="UP000626109">
    <property type="component" value="Unassembled WGS sequence"/>
</dbReference>
<accession>A0A813IHS3</accession>
<organism evidence="2 3">
    <name type="scientific">Polarella glacialis</name>
    <name type="common">Dinoflagellate</name>
    <dbReference type="NCBI Taxonomy" id="89957"/>
    <lineage>
        <taxon>Eukaryota</taxon>
        <taxon>Sar</taxon>
        <taxon>Alveolata</taxon>
        <taxon>Dinophyceae</taxon>
        <taxon>Suessiales</taxon>
        <taxon>Suessiaceae</taxon>
        <taxon>Polarella</taxon>
    </lineage>
</organism>
<proteinExistence type="predicted"/>
<dbReference type="EMBL" id="CAJNNW010009438">
    <property type="protein sequence ID" value="CAE8650953.1"/>
    <property type="molecule type" value="Genomic_DNA"/>
</dbReference>
<sequence>IIAESKEEGFNVCLMKDGLCSRPDCNHYSGVHVQLPYFLNQPPKGSFNRWTQQRPEAPAGVPRPTAAPAPYSKAPSAAFQQAPGPNMQAQYFAGTGSACGSSMPPSGLFGKAAGAPPPISQPNWGGVWPNDGSGGQSQGGWQDNAGWGGKGGWGQQGGGGWKGGNGGWNGGGAGWNGGGGGWNGGGDGGGKGGGGKKGGGKGGHQMWQGTALVHKARKDVKVSEGSSDLGFQWRYLGEGQPPQVILVNPITSVGQIAQETLRTVLLRLLGALAEVQDMQLRCTSEAPTSSFLNYMLSSTEGVEDEGIVFAFKVIASDPNDVEPLRETLLLEGESGGARRLLPLLAEQLCDDGLPTPRRLKVRIEVRGAR</sequence>